<keyword evidence="2" id="KW-0547">Nucleotide-binding</keyword>
<organism evidence="5 6">
    <name type="scientific">Ruegeria pomeroyi</name>
    <dbReference type="NCBI Taxonomy" id="89184"/>
    <lineage>
        <taxon>Bacteria</taxon>
        <taxon>Pseudomonadati</taxon>
        <taxon>Pseudomonadota</taxon>
        <taxon>Alphaproteobacteria</taxon>
        <taxon>Rhodobacterales</taxon>
        <taxon>Roseobacteraceae</taxon>
        <taxon>Ruegeria</taxon>
    </lineage>
</organism>
<dbReference type="GO" id="GO:0042941">
    <property type="term" value="P:D-alanine transmembrane transport"/>
    <property type="evidence" value="ECO:0007669"/>
    <property type="project" value="TreeGrafter"/>
</dbReference>
<feature type="domain" description="ABC transporter" evidence="4">
    <location>
        <begin position="2"/>
        <end position="235"/>
    </location>
</feature>
<dbReference type="GO" id="GO:0005886">
    <property type="term" value="C:plasma membrane"/>
    <property type="evidence" value="ECO:0007669"/>
    <property type="project" value="TreeGrafter"/>
</dbReference>
<dbReference type="InterPro" id="IPR003593">
    <property type="entry name" value="AAA+_ATPase"/>
</dbReference>
<dbReference type="PANTHER" id="PTHR45772">
    <property type="entry name" value="CONSERVED COMPONENT OF ABC TRANSPORTER FOR NATURAL AMINO ACIDS-RELATED"/>
    <property type="match status" value="1"/>
</dbReference>
<reference evidence="5 6" key="1">
    <citation type="journal article" date="2020" name="Proc. Natl. Acad. Sci. U.S.A.">
        <title>Ecological drivers of bacterial community assembly in synthetic phycospheres.</title>
        <authorList>
            <person name="Fu H."/>
            <person name="Uchimiya M."/>
            <person name="Gore J."/>
            <person name="Moran M.A."/>
        </authorList>
    </citation>
    <scope>NUCLEOTIDE SEQUENCE [LARGE SCALE GENOMIC DNA]</scope>
    <source>
        <strain evidence="5">HF-Din03</strain>
    </source>
</reference>
<dbReference type="RefSeq" id="WP_011241881.1">
    <property type="nucleotide sequence ID" value="NZ_JABXIY010000041.1"/>
</dbReference>
<dbReference type="GO" id="GO:0015808">
    <property type="term" value="P:L-alanine transport"/>
    <property type="evidence" value="ECO:0007669"/>
    <property type="project" value="TreeGrafter"/>
</dbReference>
<dbReference type="InterPro" id="IPR003439">
    <property type="entry name" value="ABC_transporter-like_ATP-bd"/>
</dbReference>
<dbReference type="Gene3D" id="3.40.50.300">
    <property type="entry name" value="P-loop containing nucleotide triphosphate hydrolases"/>
    <property type="match status" value="1"/>
</dbReference>
<name>A0A850LJ57_9RHOB</name>
<dbReference type="EMBL" id="JABXIY010000041">
    <property type="protein sequence ID" value="NVK98121.1"/>
    <property type="molecule type" value="Genomic_DNA"/>
</dbReference>
<dbReference type="InterPro" id="IPR051120">
    <property type="entry name" value="ABC_AA/LPS_Transport"/>
</dbReference>
<sequence length="237" mass="25197">MLEARNLSKSFGGLEVLRDVSLTVEPGICLGIMGPNGAGKSTLFDLLMDVTRADSGTVSVAGRDVTGLDTAGRVKSGMARAFQVPRAFASLSVEQTLYLAQHAGHGVAPQKAYDKVEAVLEITGLTAMRHQMGGALRLLDRKRLELAKALAADPQVILLDEISGGLTDREAAEMVTLVHRLKEAGLAVLWIEHIAHALQAASDRIMMLALGRKVIEDTPQAVVADPQVRALYLGTPA</sequence>
<accession>A0A850LJ57</accession>
<dbReference type="Proteomes" id="UP000565723">
    <property type="component" value="Unassembled WGS sequence"/>
</dbReference>
<evidence type="ECO:0000256" key="3">
    <source>
        <dbReference type="ARBA" id="ARBA00022840"/>
    </source>
</evidence>
<dbReference type="GO" id="GO:1903805">
    <property type="term" value="P:L-valine import across plasma membrane"/>
    <property type="evidence" value="ECO:0007669"/>
    <property type="project" value="TreeGrafter"/>
</dbReference>
<evidence type="ECO:0000256" key="2">
    <source>
        <dbReference type="ARBA" id="ARBA00022741"/>
    </source>
</evidence>
<dbReference type="InterPro" id="IPR027417">
    <property type="entry name" value="P-loop_NTPase"/>
</dbReference>
<comment type="caution">
    <text evidence="5">The sequence shown here is derived from an EMBL/GenBank/DDBJ whole genome shotgun (WGS) entry which is preliminary data.</text>
</comment>
<dbReference type="GO" id="GO:0005524">
    <property type="term" value="F:ATP binding"/>
    <property type="evidence" value="ECO:0007669"/>
    <property type="project" value="UniProtKB-KW"/>
</dbReference>
<evidence type="ECO:0000259" key="4">
    <source>
        <dbReference type="PROSITE" id="PS50893"/>
    </source>
</evidence>
<gene>
    <name evidence="5" type="ORF">HW564_14425</name>
</gene>
<evidence type="ECO:0000256" key="1">
    <source>
        <dbReference type="ARBA" id="ARBA00022448"/>
    </source>
</evidence>
<keyword evidence="3 5" id="KW-0067">ATP-binding</keyword>
<dbReference type="GO" id="GO:0015192">
    <property type="term" value="F:L-phenylalanine transmembrane transporter activity"/>
    <property type="evidence" value="ECO:0007669"/>
    <property type="project" value="TreeGrafter"/>
</dbReference>
<dbReference type="AlphaFoldDB" id="A0A850LJ57"/>
<evidence type="ECO:0000313" key="6">
    <source>
        <dbReference type="Proteomes" id="UP000565723"/>
    </source>
</evidence>
<dbReference type="GO" id="GO:1903806">
    <property type="term" value="P:L-isoleucine import across plasma membrane"/>
    <property type="evidence" value="ECO:0007669"/>
    <property type="project" value="TreeGrafter"/>
</dbReference>
<keyword evidence="1" id="KW-0813">Transport</keyword>
<evidence type="ECO:0000313" key="5">
    <source>
        <dbReference type="EMBL" id="NVK98121.1"/>
    </source>
</evidence>
<dbReference type="PANTHER" id="PTHR45772:SF7">
    <property type="entry name" value="AMINO ACID ABC TRANSPORTER ATP-BINDING PROTEIN"/>
    <property type="match status" value="1"/>
</dbReference>
<dbReference type="GO" id="GO:0016887">
    <property type="term" value="F:ATP hydrolysis activity"/>
    <property type="evidence" value="ECO:0007669"/>
    <property type="project" value="InterPro"/>
</dbReference>
<dbReference type="SUPFAM" id="SSF52540">
    <property type="entry name" value="P-loop containing nucleoside triphosphate hydrolases"/>
    <property type="match status" value="1"/>
</dbReference>
<dbReference type="GO" id="GO:0005304">
    <property type="term" value="F:L-valine transmembrane transporter activity"/>
    <property type="evidence" value="ECO:0007669"/>
    <property type="project" value="TreeGrafter"/>
</dbReference>
<dbReference type="OMA" id="MIWIEHV"/>
<dbReference type="SMART" id="SM00382">
    <property type="entry name" value="AAA"/>
    <property type="match status" value="1"/>
</dbReference>
<dbReference type="GO" id="GO:0015188">
    <property type="term" value="F:L-isoleucine transmembrane transporter activity"/>
    <property type="evidence" value="ECO:0007669"/>
    <property type="project" value="TreeGrafter"/>
</dbReference>
<protein>
    <submittedName>
        <fullName evidence="5">ATP-binding cassette domain-containing protein</fullName>
    </submittedName>
</protein>
<dbReference type="Pfam" id="PF00005">
    <property type="entry name" value="ABC_tran"/>
    <property type="match status" value="1"/>
</dbReference>
<proteinExistence type="predicted"/>
<dbReference type="PROSITE" id="PS50893">
    <property type="entry name" value="ABC_TRANSPORTER_2"/>
    <property type="match status" value="1"/>
</dbReference>